<evidence type="ECO:0000259" key="2">
    <source>
        <dbReference type="Pfam" id="PF13613"/>
    </source>
</evidence>
<name>A0A1X7U0F5_AMPQE</name>
<feature type="domain" description="Transposase Helix-turn-helix" evidence="2">
    <location>
        <begin position="139"/>
        <end position="187"/>
    </location>
</feature>
<accession>A0A1X7U0F5</accession>
<dbReference type="AlphaFoldDB" id="A0A1X7U0F5"/>
<dbReference type="Pfam" id="PF13613">
    <property type="entry name" value="HTH_Tnp_4"/>
    <property type="match status" value="1"/>
</dbReference>
<feature type="region of interest" description="Disordered" evidence="1">
    <location>
        <begin position="1"/>
        <end position="26"/>
    </location>
</feature>
<feature type="compositionally biased region" description="Basic residues" evidence="1">
    <location>
        <begin position="1"/>
        <end position="13"/>
    </location>
</feature>
<reference evidence="3" key="1">
    <citation type="submission" date="2017-05" db="UniProtKB">
        <authorList>
            <consortium name="EnsemblMetazoa"/>
        </authorList>
    </citation>
    <scope>IDENTIFICATION</scope>
</reference>
<evidence type="ECO:0000256" key="1">
    <source>
        <dbReference type="SAM" id="MobiDB-lite"/>
    </source>
</evidence>
<dbReference type="InParanoid" id="A0A1X7U0F5"/>
<evidence type="ECO:0000313" key="3">
    <source>
        <dbReference type="EnsemblMetazoa" id="Aqu2.1.21057_001"/>
    </source>
</evidence>
<dbReference type="EnsemblMetazoa" id="Aqu2.1.21057_001">
    <property type="protein sequence ID" value="Aqu2.1.21057_001"/>
    <property type="gene ID" value="Aqu2.1.21057"/>
</dbReference>
<proteinExistence type="predicted"/>
<organism evidence="3">
    <name type="scientific">Amphimedon queenslandica</name>
    <name type="common">Sponge</name>
    <dbReference type="NCBI Taxonomy" id="400682"/>
    <lineage>
        <taxon>Eukaryota</taxon>
        <taxon>Metazoa</taxon>
        <taxon>Porifera</taxon>
        <taxon>Demospongiae</taxon>
        <taxon>Heteroscleromorpha</taxon>
        <taxon>Haplosclerida</taxon>
        <taxon>Niphatidae</taxon>
        <taxon>Amphimedon</taxon>
    </lineage>
</organism>
<dbReference type="PANTHER" id="PTHR23080">
    <property type="entry name" value="THAP DOMAIN PROTEIN"/>
    <property type="match status" value="1"/>
</dbReference>
<feature type="compositionally biased region" description="Basic and acidic residues" evidence="1">
    <location>
        <begin position="14"/>
        <end position="26"/>
    </location>
</feature>
<protein>
    <recommendedName>
        <fullName evidence="2">Transposase Helix-turn-helix domain-containing protein</fullName>
    </recommendedName>
</protein>
<dbReference type="OrthoDB" id="7331812at2759"/>
<dbReference type="InterPro" id="IPR027805">
    <property type="entry name" value="Transposase_HTH_dom"/>
</dbReference>
<sequence>MNKVPAPKHKKQPSNREEVSRKRVRPMREEMCQAEAHDHTYALLSPPSSTSSFLSAVQKRDQPALAPSEAVHTSSVASCGIEAFINDDSAIHFYTLFPTYAHIMICYNFLGDAVHHIIYPGSSVDPSAKTRMKSQQANSPQNEFFLTLCCLRCGLMEQDLAYRFQISQSTVSRIFTAWVNFLYYKFKEIPIWPTQAQPI</sequence>